<dbReference type="Gene3D" id="1.25.10.10">
    <property type="entry name" value="Leucine-rich Repeat Variant"/>
    <property type="match status" value="2"/>
</dbReference>
<dbReference type="GO" id="GO:0006886">
    <property type="term" value="P:intracellular protein transport"/>
    <property type="evidence" value="ECO:0007669"/>
    <property type="project" value="InterPro"/>
</dbReference>
<keyword evidence="5 6" id="KW-0472">Membrane</keyword>
<reference evidence="8" key="2">
    <citation type="submission" date="2025-09" db="UniProtKB">
        <authorList>
            <consortium name="Ensembl"/>
        </authorList>
    </citation>
    <scope>IDENTIFICATION</scope>
</reference>
<dbReference type="GO" id="GO:0016192">
    <property type="term" value="P:vesicle-mediated transport"/>
    <property type="evidence" value="ECO:0007669"/>
    <property type="project" value="InterPro"/>
</dbReference>
<protein>
    <recommendedName>
        <fullName evidence="6">AP complex subunit beta</fullName>
    </recommendedName>
</protein>
<dbReference type="InterPro" id="IPR016024">
    <property type="entry name" value="ARM-type_fold"/>
</dbReference>
<dbReference type="PIRSF" id="PIRSF002291">
    <property type="entry name" value="AP_complex_beta"/>
    <property type="match status" value="1"/>
</dbReference>
<accession>A0A9J7YIS5</accession>
<dbReference type="AlphaFoldDB" id="A0A9J7YIS5"/>
<dbReference type="InterPro" id="IPR026739">
    <property type="entry name" value="AP_beta"/>
</dbReference>
<sequence length="498" mass="55658">FEGFINIKRFLRLLFVFCRNMTQGLDVLALFMDMVKASATVDIPDLAINTLREDCADPSPMVRGLALRNMCNFRMPGMTEYIEQPIVAGLRDKASYVRRVAVLGCAKMHSLEPNTEIVGSIVNELYALLRNPDPVVLVNSLRALEKILKDEGGVVINKPIAHHLFNSMKDLDSWAQKEVLTFLLRYLPNILSLLDTFLQSSHAHVAVATLRLFVHLASTHPAVQADALLHTSAPLLATCGAASHELRFAGLCHVQQVMQSCIARTYSEKCLDIPTGLLELKQDHITSAVIQAFRDLVWFCPQSTAAVCQTVEACVDGAQDSEGKQALLWLLGEHGDQISSAPYTELSSAVKMKLLSAAVKMFLCRPAETQDMLGRPLHYCIEEESDVCVRDWALLYYRLLQRGVEEMRKVVTRPKSDLYMSVLTRRQEEPISELASTFNTLGPLAGRNLCPQTAVISAADQPSSRAEKELLPGKADFQNDIIIYDYKQFYFSIYYILL</sequence>
<evidence type="ECO:0000256" key="2">
    <source>
        <dbReference type="ARBA" id="ARBA00006613"/>
    </source>
</evidence>
<evidence type="ECO:0000256" key="1">
    <source>
        <dbReference type="ARBA" id="ARBA00004184"/>
    </source>
</evidence>
<dbReference type="InterPro" id="IPR002553">
    <property type="entry name" value="Clathrin/coatomer_adapt-like_N"/>
</dbReference>
<dbReference type="Ensembl" id="ENSCCRT00000181161.1">
    <property type="protein sequence ID" value="ENSCCRP00000120204.1"/>
    <property type="gene ID" value="ENSCCRG00000072374.1"/>
</dbReference>
<evidence type="ECO:0000256" key="4">
    <source>
        <dbReference type="ARBA" id="ARBA00022927"/>
    </source>
</evidence>
<dbReference type="InterPro" id="IPR011989">
    <property type="entry name" value="ARM-like"/>
</dbReference>
<dbReference type="OMA" id="SATIDIX"/>
<feature type="domain" description="Clathrin/coatomer adaptor adaptin-like N-terminal" evidence="7">
    <location>
        <begin position="266"/>
        <end position="402"/>
    </location>
</feature>
<evidence type="ECO:0000256" key="3">
    <source>
        <dbReference type="ARBA" id="ARBA00022448"/>
    </source>
</evidence>
<keyword evidence="3 6" id="KW-0813">Transport</keyword>
<dbReference type="SUPFAM" id="SSF48371">
    <property type="entry name" value="ARM repeat"/>
    <property type="match status" value="1"/>
</dbReference>
<reference evidence="8" key="1">
    <citation type="submission" date="2025-08" db="UniProtKB">
        <authorList>
            <consortium name="Ensembl"/>
        </authorList>
    </citation>
    <scope>IDENTIFICATION</scope>
</reference>
<keyword evidence="9" id="KW-1185">Reference proteome</keyword>
<comment type="similarity">
    <text evidence="2 6">Belongs to the adaptor complexes large subunit family.</text>
</comment>
<evidence type="ECO:0000256" key="5">
    <source>
        <dbReference type="ARBA" id="ARBA00023136"/>
    </source>
</evidence>
<comment type="subcellular location">
    <subcellularLocation>
        <location evidence="1">Endomembrane system</location>
        <topology evidence="1">Peripheral membrane protein</topology>
    </subcellularLocation>
</comment>
<keyword evidence="4 6" id="KW-0653">Protein transport</keyword>
<dbReference type="InterPro" id="IPR016342">
    <property type="entry name" value="AP_complex_bsu_1_2_4"/>
</dbReference>
<dbReference type="GO" id="GO:0030276">
    <property type="term" value="F:clathrin binding"/>
    <property type="evidence" value="ECO:0007669"/>
    <property type="project" value="InterPro"/>
</dbReference>
<feature type="domain" description="Clathrin/coatomer adaptor adaptin-like N-terminal" evidence="7">
    <location>
        <begin position="45"/>
        <end position="259"/>
    </location>
</feature>
<dbReference type="Pfam" id="PF01602">
    <property type="entry name" value="Adaptin_N"/>
    <property type="match status" value="2"/>
</dbReference>
<evidence type="ECO:0000313" key="9">
    <source>
        <dbReference type="Proteomes" id="UP001108240"/>
    </source>
</evidence>
<dbReference type="PANTHER" id="PTHR11134">
    <property type="entry name" value="ADAPTOR COMPLEX SUBUNIT BETA FAMILY MEMBER"/>
    <property type="match status" value="1"/>
</dbReference>
<proteinExistence type="inferred from homology"/>
<dbReference type="Proteomes" id="UP001108240">
    <property type="component" value="Unplaced"/>
</dbReference>
<evidence type="ECO:0000256" key="6">
    <source>
        <dbReference type="PIRNR" id="PIRNR002291"/>
    </source>
</evidence>
<dbReference type="GO" id="GO:0012505">
    <property type="term" value="C:endomembrane system"/>
    <property type="evidence" value="ECO:0007669"/>
    <property type="project" value="UniProtKB-SubCell"/>
</dbReference>
<evidence type="ECO:0000313" key="8">
    <source>
        <dbReference type="Ensembl" id="ENSCCRP00000120204.1"/>
    </source>
</evidence>
<evidence type="ECO:0000259" key="7">
    <source>
        <dbReference type="Pfam" id="PF01602"/>
    </source>
</evidence>
<dbReference type="GeneTree" id="ENSGT00940000157025"/>
<organism evidence="8 9">
    <name type="scientific">Cyprinus carpio carpio</name>
    <dbReference type="NCBI Taxonomy" id="630221"/>
    <lineage>
        <taxon>Eukaryota</taxon>
        <taxon>Metazoa</taxon>
        <taxon>Chordata</taxon>
        <taxon>Craniata</taxon>
        <taxon>Vertebrata</taxon>
        <taxon>Euteleostomi</taxon>
        <taxon>Actinopterygii</taxon>
        <taxon>Neopterygii</taxon>
        <taxon>Teleostei</taxon>
        <taxon>Ostariophysi</taxon>
        <taxon>Cypriniformes</taxon>
        <taxon>Cyprinidae</taxon>
        <taxon>Cyprininae</taxon>
        <taxon>Cyprinus</taxon>
    </lineage>
</organism>
<name>A0A9J7YIS5_CYPCA</name>
<dbReference type="GO" id="GO:0030117">
    <property type="term" value="C:membrane coat"/>
    <property type="evidence" value="ECO:0007669"/>
    <property type="project" value="InterPro"/>
</dbReference>